<dbReference type="GeneID" id="59334194"/>
<proteinExistence type="predicted"/>
<dbReference type="RefSeq" id="XP_037147875.1">
    <property type="nucleotide sequence ID" value="XM_037296694.1"/>
</dbReference>
<evidence type="ECO:0000259" key="2">
    <source>
        <dbReference type="Pfam" id="PF01612"/>
    </source>
</evidence>
<reference evidence="3 4" key="1">
    <citation type="journal article" date="2020" name="Genomics">
        <title>Complete, high-quality genomes from long-read metagenomic sequencing of two wolf lichen thalli reveals enigmatic genome architecture.</title>
        <authorList>
            <person name="McKenzie S.K."/>
            <person name="Walston R.F."/>
            <person name="Allen J.L."/>
        </authorList>
    </citation>
    <scope>NUCLEOTIDE SEQUENCE [LARGE SCALE GENOMIC DNA]</scope>
    <source>
        <strain evidence="3">WasteWater1</strain>
    </source>
</reference>
<dbReference type="InterPro" id="IPR012337">
    <property type="entry name" value="RNaseH-like_sf"/>
</dbReference>
<feature type="domain" description="3'-5' exonuclease" evidence="2">
    <location>
        <begin position="27"/>
        <end position="206"/>
    </location>
</feature>
<accession>A0A8H6C7T9</accession>
<name>A0A8H6C7T9_9LECA</name>
<dbReference type="GO" id="GO:0006139">
    <property type="term" value="P:nucleobase-containing compound metabolic process"/>
    <property type="evidence" value="ECO:0007669"/>
    <property type="project" value="InterPro"/>
</dbReference>
<gene>
    <name evidence="3" type="ORF">HO133_005789</name>
</gene>
<dbReference type="Proteomes" id="UP000593566">
    <property type="component" value="Unassembled WGS sequence"/>
</dbReference>
<organism evidence="3 4">
    <name type="scientific">Letharia lupina</name>
    <dbReference type="NCBI Taxonomy" id="560253"/>
    <lineage>
        <taxon>Eukaryota</taxon>
        <taxon>Fungi</taxon>
        <taxon>Dikarya</taxon>
        <taxon>Ascomycota</taxon>
        <taxon>Pezizomycotina</taxon>
        <taxon>Lecanoromycetes</taxon>
        <taxon>OSLEUM clade</taxon>
        <taxon>Lecanoromycetidae</taxon>
        <taxon>Lecanorales</taxon>
        <taxon>Lecanorineae</taxon>
        <taxon>Parmeliaceae</taxon>
        <taxon>Letharia</taxon>
    </lineage>
</organism>
<dbReference type="InterPro" id="IPR036397">
    <property type="entry name" value="RNaseH_sf"/>
</dbReference>
<dbReference type="GO" id="GO:0008408">
    <property type="term" value="F:3'-5' exonuclease activity"/>
    <property type="evidence" value="ECO:0007669"/>
    <property type="project" value="InterPro"/>
</dbReference>
<evidence type="ECO:0000313" key="3">
    <source>
        <dbReference type="EMBL" id="KAF6218440.1"/>
    </source>
</evidence>
<sequence length="527" mass="58532">MEVTIVDSEPSVVALVDYLDHLPTQPPSLYLDIEGVKLSRHGSISILQLFVFPKNHVFLIDIFILQEKAFCTSNRSGIDLRSILESAQVPKVFFDVRNDSDALFAHFQISLQGIHDVQLLEVATRSYPKERLSGLARCIEKDAQLTVEASGAWKATKQKGLLYFTPERGGSYEVFNVRPMLQDIIHYCTQDVVYLPVLWKMFTRKISTKWMRKVQDATSERVRESQTASYEPHGENKCRSPWAKSAKSGGGNRPDGPSDTGARDPGRKTMTTVAQKAVTKAAKKTAATQPAANPHSQRSVGEPGLRRSARLAAFQATQTAPEITAELEPPLSKIDLPSRSKNELEGESHRRTGPTLYPDTVHSKWTCITCGREMQEHQKEDHLAGKQHIARVRRTAPRPTGTAKQKTLGATTVTTRNPQTESFPIEAKPRQKNPAAGTNGRKRQAAVPGIRQIGMPYPPDHLFSGFGGCAVPDNRRYGNRQYETSLEDVNHALCDKDCGWCGHCMDGVDVWSCETSSAHSSGEAFRW</sequence>
<dbReference type="GO" id="GO:0003676">
    <property type="term" value="F:nucleic acid binding"/>
    <property type="evidence" value="ECO:0007669"/>
    <property type="project" value="InterPro"/>
</dbReference>
<dbReference type="PANTHER" id="PTHR43040">
    <property type="entry name" value="RIBONUCLEASE D"/>
    <property type="match status" value="1"/>
</dbReference>
<dbReference type="Pfam" id="PF01612">
    <property type="entry name" value="DNA_pol_A_exo1"/>
    <property type="match status" value="1"/>
</dbReference>
<dbReference type="EMBL" id="JACCJB010000022">
    <property type="protein sequence ID" value="KAF6218440.1"/>
    <property type="molecule type" value="Genomic_DNA"/>
</dbReference>
<dbReference type="InterPro" id="IPR002562">
    <property type="entry name" value="3'-5'_exonuclease_dom"/>
</dbReference>
<protein>
    <recommendedName>
        <fullName evidence="2">3'-5' exonuclease domain-containing protein</fullName>
    </recommendedName>
</protein>
<keyword evidence="4" id="KW-1185">Reference proteome</keyword>
<evidence type="ECO:0000256" key="1">
    <source>
        <dbReference type="SAM" id="MobiDB-lite"/>
    </source>
</evidence>
<dbReference type="PANTHER" id="PTHR43040:SF1">
    <property type="entry name" value="RIBONUCLEASE D"/>
    <property type="match status" value="1"/>
</dbReference>
<feature type="region of interest" description="Disordered" evidence="1">
    <location>
        <begin position="217"/>
        <end position="304"/>
    </location>
</feature>
<dbReference type="SUPFAM" id="SSF53098">
    <property type="entry name" value="Ribonuclease H-like"/>
    <property type="match status" value="1"/>
</dbReference>
<feature type="compositionally biased region" description="Basic and acidic residues" evidence="1">
    <location>
        <begin position="336"/>
        <end position="350"/>
    </location>
</feature>
<feature type="compositionally biased region" description="Low complexity" evidence="1">
    <location>
        <begin position="268"/>
        <end position="292"/>
    </location>
</feature>
<dbReference type="Gene3D" id="3.30.420.10">
    <property type="entry name" value="Ribonuclease H-like superfamily/Ribonuclease H"/>
    <property type="match status" value="1"/>
</dbReference>
<comment type="caution">
    <text evidence="3">The sequence shown here is derived from an EMBL/GenBank/DDBJ whole genome shotgun (WGS) entry which is preliminary data.</text>
</comment>
<dbReference type="AlphaFoldDB" id="A0A8H6C7T9"/>
<feature type="region of interest" description="Disordered" evidence="1">
    <location>
        <begin position="319"/>
        <end position="357"/>
    </location>
</feature>
<feature type="region of interest" description="Disordered" evidence="1">
    <location>
        <begin position="425"/>
        <end position="444"/>
    </location>
</feature>
<evidence type="ECO:0000313" key="4">
    <source>
        <dbReference type="Proteomes" id="UP000593566"/>
    </source>
</evidence>